<feature type="domain" description="Microbial-type PARG catalytic" evidence="3">
    <location>
        <begin position="113"/>
        <end position="214"/>
    </location>
</feature>
<dbReference type="AlphaFoldDB" id="A0A6A6EHG2"/>
<dbReference type="EMBL" id="ML994619">
    <property type="protein sequence ID" value="KAF2190108.1"/>
    <property type="molecule type" value="Genomic_DNA"/>
</dbReference>
<dbReference type="OrthoDB" id="9985428at2759"/>
<gene>
    <name evidence="4" type="ORF">K469DRAFT_699702</name>
</gene>
<feature type="region of interest" description="Disordered" evidence="2">
    <location>
        <begin position="38"/>
        <end position="130"/>
    </location>
</feature>
<proteinExistence type="predicted"/>
<evidence type="ECO:0000256" key="1">
    <source>
        <dbReference type="SAM" id="Coils"/>
    </source>
</evidence>
<feature type="compositionally biased region" description="Polar residues" evidence="2">
    <location>
        <begin position="119"/>
        <end position="128"/>
    </location>
</feature>
<dbReference type="InterPro" id="IPR043472">
    <property type="entry name" value="Macro_dom-like"/>
</dbReference>
<feature type="compositionally biased region" description="Basic and acidic residues" evidence="2">
    <location>
        <begin position="87"/>
        <end position="102"/>
    </location>
</feature>
<feature type="compositionally biased region" description="Basic residues" evidence="2">
    <location>
        <begin position="76"/>
        <end position="86"/>
    </location>
</feature>
<dbReference type="Pfam" id="PF10021">
    <property type="entry name" value="PARG_cat_microb"/>
    <property type="match status" value="1"/>
</dbReference>
<dbReference type="PANTHER" id="PTHR35596:SF1">
    <property type="entry name" value="MICROBIAL-TYPE PARG CATALYTIC DOMAIN-CONTAINING PROTEIN"/>
    <property type="match status" value="1"/>
</dbReference>
<evidence type="ECO:0000313" key="4">
    <source>
        <dbReference type="EMBL" id="KAF2190108.1"/>
    </source>
</evidence>
<reference evidence="4" key="1">
    <citation type="journal article" date="2020" name="Stud. Mycol.">
        <title>101 Dothideomycetes genomes: a test case for predicting lifestyles and emergence of pathogens.</title>
        <authorList>
            <person name="Haridas S."/>
            <person name="Albert R."/>
            <person name="Binder M."/>
            <person name="Bloem J."/>
            <person name="Labutti K."/>
            <person name="Salamov A."/>
            <person name="Andreopoulos B."/>
            <person name="Baker S."/>
            <person name="Barry K."/>
            <person name="Bills G."/>
            <person name="Bluhm B."/>
            <person name="Cannon C."/>
            <person name="Castanera R."/>
            <person name="Culley D."/>
            <person name="Daum C."/>
            <person name="Ezra D."/>
            <person name="Gonzalez J."/>
            <person name="Henrissat B."/>
            <person name="Kuo A."/>
            <person name="Liang C."/>
            <person name="Lipzen A."/>
            <person name="Lutzoni F."/>
            <person name="Magnuson J."/>
            <person name="Mondo S."/>
            <person name="Nolan M."/>
            <person name="Ohm R."/>
            <person name="Pangilinan J."/>
            <person name="Park H.-J."/>
            <person name="Ramirez L."/>
            <person name="Alfaro M."/>
            <person name="Sun H."/>
            <person name="Tritt A."/>
            <person name="Yoshinaga Y."/>
            <person name="Zwiers L.-H."/>
            <person name="Turgeon B."/>
            <person name="Goodwin S."/>
            <person name="Spatafora J."/>
            <person name="Crous P."/>
            <person name="Grigoriev I."/>
        </authorList>
    </citation>
    <scope>NUCLEOTIDE SEQUENCE</scope>
    <source>
        <strain evidence="4">CBS 207.26</strain>
    </source>
</reference>
<dbReference type="SUPFAM" id="SSF52949">
    <property type="entry name" value="Macro domain-like"/>
    <property type="match status" value="1"/>
</dbReference>
<evidence type="ECO:0000313" key="5">
    <source>
        <dbReference type="Proteomes" id="UP000800200"/>
    </source>
</evidence>
<keyword evidence="5" id="KW-1185">Reference proteome</keyword>
<protein>
    <recommendedName>
        <fullName evidence="3">Microbial-type PARG catalytic domain-containing protein</fullName>
    </recommendedName>
</protein>
<dbReference type="Proteomes" id="UP000800200">
    <property type="component" value="Unassembled WGS sequence"/>
</dbReference>
<organism evidence="4 5">
    <name type="scientific">Zopfia rhizophila CBS 207.26</name>
    <dbReference type="NCBI Taxonomy" id="1314779"/>
    <lineage>
        <taxon>Eukaryota</taxon>
        <taxon>Fungi</taxon>
        <taxon>Dikarya</taxon>
        <taxon>Ascomycota</taxon>
        <taxon>Pezizomycotina</taxon>
        <taxon>Dothideomycetes</taxon>
        <taxon>Dothideomycetes incertae sedis</taxon>
        <taxon>Zopfiaceae</taxon>
        <taxon>Zopfia</taxon>
    </lineage>
</organism>
<keyword evidence="1" id="KW-0175">Coiled coil</keyword>
<dbReference type="Gene3D" id="3.40.220.10">
    <property type="entry name" value="Leucine Aminopeptidase, subunit E, domain 1"/>
    <property type="match status" value="1"/>
</dbReference>
<feature type="region of interest" description="Disordered" evidence="2">
    <location>
        <begin position="432"/>
        <end position="485"/>
    </location>
</feature>
<dbReference type="InterPro" id="IPR012664">
    <property type="entry name" value="CHP02452"/>
</dbReference>
<accession>A0A6A6EHG2</accession>
<sequence>MGRTEHSQGLAPPPVRKDFRAKQARYIVNKVIPAIIARNSKARRGVEESELIVDPGPAKSGSATGKDGPDDEVQYIKRKGQGKRKVKGGDEVVIRAGQEKEKGKGKRRSRKDSLKEEISTLSLGSTGESQKDQGLAKSITIRIVATDTLTAAHMLTFPPDQTRQKQKGKQNVCILNMASPLRPGGGVLSGATSQEEFLCARTTLLPSLKESYYRLPEIGGVFTKDVLVFRGSGPLGSSDEEFGPRERYWIDVVSAGMLRFPELEGDENEEKRLNRKDREMVERKMKAVMRICCSKGVKKLVLGAWGCGAYGNPVGEVARAWRKVLCENSGGEVGNKGKGNARDVENWDGIEEIVFAIAIQKMANNFARFFRRGLTVETGPQEAADEEEEEEEEDRAAEELKAKIREMEGQIAKVWNPDLKARMVVILEGLRSQLKGKEGSTEQEENANEEPGDGGEDMEDEEDDSEEEESEDDGGCKLGADEMLG</sequence>
<dbReference type="PANTHER" id="PTHR35596">
    <property type="entry name" value="DUF2263 DOMAIN-CONTAINING PROTEIN"/>
    <property type="match status" value="1"/>
</dbReference>
<name>A0A6A6EHG2_9PEZI</name>
<evidence type="ECO:0000256" key="2">
    <source>
        <dbReference type="SAM" id="MobiDB-lite"/>
    </source>
</evidence>
<feature type="coiled-coil region" evidence="1">
    <location>
        <begin position="381"/>
        <end position="410"/>
    </location>
</feature>
<feature type="compositionally biased region" description="Acidic residues" evidence="2">
    <location>
        <begin position="441"/>
        <end position="473"/>
    </location>
</feature>
<dbReference type="NCBIfam" id="TIGR02452">
    <property type="entry name" value="TIGR02452 family protein"/>
    <property type="match status" value="1"/>
</dbReference>
<dbReference type="InterPro" id="IPR019261">
    <property type="entry name" value="PARG_cat_microbial"/>
</dbReference>
<evidence type="ECO:0000259" key="3">
    <source>
        <dbReference type="Pfam" id="PF10021"/>
    </source>
</evidence>